<evidence type="ECO:0000256" key="5">
    <source>
        <dbReference type="ARBA" id="ARBA00022454"/>
    </source>
</evidence>
<evidence type="ECO:0000256" key="7">
    <source>
        <dbReference type="ARBA" id="ARBA00022853"/>
    </source>
</evidence>
<dbReference type="GO" id="GO:0043596">
    <property type="term" value="C:nuclear replication fork"/>
    <property type="evidence" value="ECO:0007669"/>
    <property type="project" value="TreeGrafter"/>
</dbReference>
<keyword evidence="7" id="KW-0156">Chromatin regulator</keyword>
<dbReference type="InterPro" id="IPR029425">
    <property type="entry name" value="MMS22L_N"/>
</dbReference>
<keyword evidence="5" id="KW-0158">Chromosome</keyword>
<reference evidence="13" key="2">
    <citation type="submission" date="2020-05" db="UniProtKB">
        <authorList>
            <consortium name="EnsemblMetazoa"/>
        </authorList>
    </citation>
    <scope>IDENTIFICATION</scope>
    <source>
        <strain evidence="13">WRAIR2</strain>
    </source>
</reference>
<dbReference type="AlphaFoldDB" id="A0A182NP69"/>
<evidence type="ECO:0000256" key="3">
    <source>
        <dbReference type="ARBA" id="ARBA00006585"/>
    </source>
</evidence>
<dbReference type="Pfam" id="PF14910">
    <property type="entry name" value="MMS22L_N"/>
    <property type="match status" value="1"/>
</dbReference>
<comment type="similarity">
    <text evidence="3">Belongs to the MMS22 family. MMS22L subfamily.</text>
</comment>
<feature type="domain" description="Protein MMS22-like N-terminal" evidence="11">
    <location>
        <begin position="169"/>
        <end position="521"/>
    </location>
</feature>
<dbReference type="EnsemblMetazoa" id="ADIR009454-RA">
    <property type="protein sequence ID" value="ADIR009454-PA"/>
    <property type="gene ID" value="ADIR009454"/>
</dbReference>
<dbReference type="VEuPathDB" id="VectorBase:ADIR009454"/>
<dbReference type="GO" id="GO:0000724">
    <property type="term" value="P:double-strand break repair via homologous recombination"/>
    <property type="evidence" value="ECO:0007669"/>
    <property type="project" value="InterPro"/>
</dbReference>
<keyword evidence="14" id="KW-1185">Reference proteome</keyword>
<evidence type="ECO:0000259" key="12">
    <source>
        <dbReference type="Pfam" id="PF14911"/>
    </source>
</evidence>
<evidence type="ECO:0000256" key="9">
    <source>
        <dbReference type="ARBA" id="ARBA00023242"/>
    </source>
</evidence>
<protein>
    <recommendedName>
        <fullName evidence="4">Protein MMS22-like</fullName>
    </recommendedName>
    <alternativeName>
        <fullName evidence="10">Methyl methanesulfonate-sensitivity protein 22-like</fullName>
    </alternativeName>
</protein>
<dbReference type="GO" id="GO:0006325">
    <property type="term" value="P:chromatin organization"/>
    <property type="evidence" value="ECO:0007669"/>
    <property type="project" value="UniProtKB-KW"/>
</dbReference>
<evidence type="ECO:0000259" key="11">
    <source>
        <dbReference type="Pfam" id="PF14910"/>
    </source>
</evidence>
<evidence type="ECO:0000256" key="10">
    <source>
        <dbReference type="ARBA" id="ARBA00033326"/>
    </source>
</evidence>
<evidence type="ECO:0000256" key="1">
    <source>
        <dbReference type="ARBA" id="ARBA00004123"/>
    </source>
</evidence>
<proteinExistence type="inferred from homology"/>
<dbReference type="InterPro" id="IPR042320">
    <property type="entry name" value="MMS22-like"/>
</dbReference>
<evidence type="ECO:0000256" key="6">
    <source>
        <dbReference type="ARBA" id="ARBA00022763"/>
    </source>
</evidence>
<dbReference type="InterPro" id="IPR029424">
    <property type="entry name" value="MMS22L_C"/>
</dbReference>
<keyword evidence="8" id="KW-0234">DNA repair</keyword>
<dbReference type="PANTHER" id="PTHR28547">
    <property type="entry name" value="PROTEIN MMS22-LIKE"/>
    <property type="match status" value="1"/>
</dbReference>
<dbReference type="GO" id="GO:0031297">
    <property type="term" value="P:replication fork processing"/>
    <property type="evidence" value="ECO:0007669"/>
    <property type="project" value="InterPro"/>
</dbReference>
<sequence>MKSIFDCRSSDCSASSNIACLRNFARDGSVAFGLPLDTGTTVLGVGVYQLHEQLVYELSMKARQLIQKQQKCIPQRINCSVQEQRLEITRFLRLVLANVATMKGETLCESISMVTNCLPRLLDLLMKYGWSVYHKDYNRYEIYHAVMEWRWLSMLLSMESETSANTTDTGESKRNTSKANNHIYADLMNDLVGLAFYQYRINTMEDIIAESPYHCNCVKLMWLGMMILAETHTEQLDFWACFTEHIPSVIKGRKDGFLFKIWLINALAQFYGQQVPDENGKLIITLAPNYAHIDAAVKDLLGSDCKEQHVRVFLVLLKPIITGWWPVRFETVIIIWDYFSVRLNSPFQLNHDPLEAMGCVSRSVAGFIEQASILAAPESTLDSLDIKTNSFRMFLILLAAMIRHCTKQGLKTKVQIIFNRIFLKLGPNKYENMTEQGIYNLGLMLLTMISATTYQEDYSRVSKHMQMVRVIDAPQKLPVDAIVKRIVIAMRAHMALLDLFSKTTYDKSAHISALLQTFDKVYEKYGNRLLPAMEAIAEGMISILNKASSRGSFASGETKLIGPWMVKYLRYGANTTRFNLLDAISSCLLSKLSWKEDDCLKAMNEHIMPFVKEQFSKPVSTPPCVAKIAAQLTVCNEALSMKDDKVVSLFNSFANNPTAHSDQVLLYLKEITKCPKMLTILDEKIIIIQWLKMGLYFDRECLLDLSRVVHGLGEFRSLCEIPQYELFESNASPIELFFRFVGLRYREVDSNMKIKMKMKLYTLFQHFDKWVPDPKGMIRQRILAVLLIALKECASAFYIKANSNCLYHLAFKHFFLPFTVLTDRNVQLDYIEDIVRIWHKIMDILGKMDYRTNPAIGDDANNMLVKWIPQFAKIHNPEDALKSLLLFFCSRNEDLVLFTMTRFVTMYVDLQRCLPKTHAPQALQLLHRIIETLNVRKDYGKIKLLINTAGLAIAQHAFMCNETYPTRVAALNMLYDLLASTEGPSNLVKDEMKAVLSSFTHKYLPLSAECYFTFMCRLADRYPNFIRSLMDVIGEVVAQAEKMRGRGTDSFLRNLLHRLE</sequence>
<accession>A0A182NP69</accession>
<keyword evidence="9" id="KW-0539">Nucleus</keyword>
<dbReference type="STRING" id="7168.A0A182NP69"/>
<evidence type="ECO:0000256" key="4">
    <source>
        <dbReference type="ARBA" id="ARBA00021061"/>
    </source>
</evidence>
<evidence type="ECO:0000313" key="13">
    <source>
        <dbReference type="EnsemblMetazoa" id="ADIR009454-PA"/>
    </source>
</evidence>
<dbReference type="PANTHER" id="PTHR28547:SF1">
    <property type="entry name" value="PROTEIN MMS22-LIKE"/>
    <property type="match status" value="1"/>
</dbReference>
<evidence type="ECO:0000313" key="14">
    <source>
        <dbReference type="Proteomes" id="UP000075884"/>
    </source>
</evidence>
<dbReference type="Pfam" id="PF14911">
    <property type="entry name" value="MMS22L_C"/>
    <property type="match status" value="1"/>
</dbReference>
<name>A0A182NP69_9DIPT</name>
<evidence type="ECO:0000256" key="2">
    <source>
        <dbReference type="ARBA" id="ARBA00004286"/>
    </source>
</evidence>
<comment type="subcellular location">
    <subcellularLocation>
        <location evidence="2">Chromosome</location>
    </subcellularLocation>
    <subcellularLocation>
        <location evidence="1">Nucleus</location>
    </subcellularLocation>
</comment>
<evidence type="ECO:0000256" key="8">
    <source>
        <dbReference type="ARBA" id="ARBA00023204"/>
    </source>
</evidence>
<feature type="domain" description="MMS22-like C-terminal" evidence="12">
    <location>
        <begin position="700"/>
        <end position="1060"/>
    </location>
</feature>
<dbReference type="Proteomes" id="UP000075884">
    <property type="component" value="Unassembled WGS sequence"/>
</dbReference>
<keyword evidence="6" id="KW-0227">DNA damage</keyword>
<organism evidence="13 14">
    <name type="scientific">Anopheles dirus</name>
    <dbReference type="NCBI Taxonomy" id="7168"/>
    <lineage>
        <taxon>Eukaryota</taxon>
        <taxon>Metazoa</taxon>
        <taxon>Ecdysozoa</taxon>
        <taxon>Arthropoda</taxon>
        <taxon>Hexapoda</taxon>
        <taxon>Insecta</taxon>
        <taxon>Pterygota</taxon>
        <taxon>Neoptera</taxon>
        <taxon>Endopterygota</taxon>
        <taxon>Diptera</taxon>
        <taxon>Nematocera</taxon>
        <taxon>Culicoidea</taxon>
        <taxon>Culicidae</taxon>
        <taxon>Anophelinae</taxon>
        <taxon>Anopheles</taxon>
    </lineage>
</organism>
<reference evidence="14" key="1">
    <citation type="submission" date="2013-03" db="EMBL/GenBank/DDBJ databases">
        <title>The Genome Sequence of Anopheles dirus WRAIR2.</title>
        <authorList>
            <consortium name="The Broad Institute Genomics Platform"/>
            <person name="Neafsey D.E."/>
            <person name="Walton C."/>
            <person name="Walker B."/>
            <person name="Young S.K."/>
            <person name="Zeng Q."/>
            <person name="Gargeya S."/>
            <person name="Fitzgerald M."/>
            <person name="Haas B."/>
            <person name="Abouelleil A."/>
            <person name="Allen A.W."/>
            <person name="Alvarado L."/>
            <person name="Arachchi H.M."/>
            <person name="Berlin A.M."/>
            <person name="Chapman S.B."/>
            <person name="Gainer-Dewar J."/>
            <person name="Goldberg J."/>
            <person name="Griggs A."/>
            <person name="Gujja S."/>
            <person name="Hansen M."/>
            <person name="Howarth C."/>
            <person name="Imamovic A."/>
            <person name="Ireland A."/>
            <person name="Larimer J."/>
            <person name="McCowan C."/>
            <person name="Murphy C."/>
            <person name="Pearson M."/>
            <person name="Poon T.W."/>
            <person name="Priest M."/>
            <person name="Roberts A."/>
            <person name="Saif S."/>
            <person name="Shea T."/>
            <person name="Sisk P."/>
            <person name="Sykes S."/>
            <person name="Wortman J."/>
            <person name="Nusbaum C."/>
            <person name="Birren B."/>
        </authorList>
    </citation>
    <scope>NUCLEOTIDE SEQUENCE [LARGE SCALE GENOMIC DNA]</scope>
    <source>
        <strain evidence="14">WRAIR2</strain>
    </source>
</reference>